<evidence type="ECO:0000313" key="4">
    <source>
        <dbReference type="EMBL" id="SPH22671.1"/>
    </source>
</evidence>
<dbReference type="Gene3D" id="3.40.630.30">
    <property type="match status" value="1"/>
</dbReference>
<dbReference type="Pfam" id="PF00583">
    <property type="entry name" value="Acetyltransf_1"/>
    <property type="match status" value="1"/>
</dbReference>
<dbReference type="PROSITE" id="PS51186">
    <property type="entry name" value="GNAT"/>
    <property type="match status" value="1"/>
</dbReference>
<dbReference type="GO" id="GO:0016747">
    <property type="term" value="F:acyltransferase activity, transferring groups other than amino-acyl groups"/>
    <property type="evidence" value="ECO:0007669"/>
    <property type="project" value="InterPro"/>
</dbReference>
<evidence type="ECO:0000256" key="2">
    <source>
        <dbReference type="ARBA" id="ARBA00023315"/>
    </source>
</evidence>
<protein>
    <submittedName>
        <fullName evidence="4">L-methionine sulfoximine/L-methionine sulfone acetyltransferase</fullName>
        <ecNumber evidence="4">2.3.1.-</ecNumber>
    </submittedName>
</protein>
<evidence type="ECO:0000313" key="5">
    <source>
        <dbReference type="Proteomes" id="UP000244880"/>
    </source>
</evidence>
<keyword evidence="2 4" id="KW-0012">Acyltransferase</keyword>
<dbReference type="EMBL" id="OMOR01000001">
    <property type="protein sequence ID" value="SPH22671.1"/>
    <property type="molecule type" value="Genomic_DNA"/>
</dbReference>
<feature type="domain" description="N-acetyltransferase" evidence="3">
    <location>
        <begin position="4"/>
        <end position="147"/>
    </location>
</feature>
<dbReference type="SUPFAM" id="SSF55729">
    <property type="entry name" value="Acyl-CoA N-acyltransferases (Nat)"/>
    <property type="match status" value="1"/>
</dbReference>
<dbReference type="RefSeq" id="WP_108829591.1">
    <property type="nucleotide sequence ID" value="NZ_OMOR01000001.1"/>
</dbReference>
<dbReference type="AlphaFoldDB" id="A0A2R8BI22"/>
<keyword evidence="5" id="KW-1185">Reference proteome</keyword>
<dbReference type="InterPro" id="IPR016181">
    <property type="entry name" value="Acyl_CoA_acyltransferase"/>
</dbReference>
<keyword evidence="1 4" id="KW-0808">Transferase</keyword>
<dbReference type="InterPro" id="IPR000182">
    <property type="entry name" value="GNAT_dom"/>
</dbReference>
<dbReference type="EC" id="2.3.1.-" evidence="4"/>
<dbReference type="InterPro" id="IPR050832">
    <property type="entry name" value="Bact_Acetyltransf"/>
</dbReference>
<organism evidence="4 5">
    <name type="scientific">Ascidiaceihabitans donghaensis</name>
    <dbReference type="NCBI Taxonomy" id="1510460"/>
    <lineage>
        <taxon>Bacteria</taxon>
        <taxon>Pseudomonadati</taxon>
        <taxon>Pseudomonadota</taxon>
        <taxon>Alphaproteobacteria</taxon>
        <taxon>Rhodobacterales</taxon>
        <taxon>Paracoccaceae</taxon>
        <taxon>Ascidiaceihabitans</taxon>
    </lineage>
</organism>
<sequence length="147" mass="16045">MTPTTTRKAKASDLPQVLEMIHALAAFHGDTATLDLETLQKEAQQWVHIIVAEQGDTLVGYATMLPLAQLQFGARGYDIHHMFVREGLRGMGVGKALIARCVEHAQAQGCKYVMVGTTPDNVAAQAAYSACGFERRDGAAPRFLYRI</sequence>
<evidence type="ECO:0000256" key="1">
    <source>
        <dbReference type="ARBA" id="ARBA00022679"/>
    </source>
</evidence>
<reference evidence="4 5" key="1">
    <citation type="submission" date="2018-03" db="EMBL/GenBank/DDBJ databases">
        <authorList>
            <person name="Keele B.F."/>
        </authorList>
    </citation>
    <scope>NUCLEOTIDE SEQUENCE [LARGE SCALE GENOMIC DNA]</scope>
    <source>
        <strain evidence="4 5">CECT 8599</strain>
    </source>
</reference>
<dbReference type="OrthoDB" id="7651332at2"/>
<dbReference type="CDD" id="cd04301">
    <property type="entry name" value="NAT_SF"/>
    <property type="match status" value="1"/>
</dbReference>
<name>A0A2R8BI22_9RHOB</name>
<dbReference type="Proteomes" id="UP000244880">
    <property type="component" value="Unassembled WGS sequence"/>
</dbReference>
<proteinExistence type="predicted"/>
<evidence type="ECO:0000259" key="3">
    <source>
        <dbReference type="PROSITE" id="PS51186"/>
    </source>
</evidence>
<accession>A0A2R8BI22</accession>
<dbReference type="PANTHER" id="PTHR43877">
    <property type="entry name" value="AMINOALKYLPHOSPHONATE N-ACETYLTRANSFERASE-RELATED-RELATED"/>
    <property type="match status" value="1"/>
</dbReference>
<gene>
    <name evidence="4" type="primary">pitA_3</name>
    <name evidence="4" type="ORF">ASD8599_03415</name>
</gene>